<gene>
    <name evidence="1" type="ORF">UFOVP1655_193</name>
</gene>
<dbReference type="EMBL" id="LR797523">
    <property type="protein sequence ID" value="CAB4222709.1"/>
    <property type="molecule type" value="Genomic_DNA"/>
</dbReference>
<proteinExistence type="predicted"/>
<sequence>MNNCPNCNSTNFIKKGTDFSNGKIKQRYKCKDCSVHFYDTPSVKTLHDILPLIGNDSVQFEEEYSNYNGIVVTSCLNNTDIFDGFLSGLEKYCNQKNYKLFVIGNRYRNPTMSTNDVDWPPEVEPYLLRNNIKYKDKFKIIGDCNIQATATNPLTGIDGICEGMTTIVGHPVVQMKSIAVNEWRDSIILHSTGSISLKNNYSASKSGHRAQFHHCFGAVVIDLNKSNDTFFIRQLLSDKSGTFHDLDEVWNETGFVDYDTIEAIYTGDEHVLFADKDVVEATYGDNGIVACLKPKYIIRGDIIDSYSISHHHAFDFFTRWKKNQITNNGSLTAELKLSIDHVVNTTPKFSQTLIVNSNHDDHIDKWLNISDPKFDYVNAEIYHQLMYLKLTDIRAGKSRSALQIYLEDIYSVDNNKVKFIDDGFSLHGITLSMHGSTGPNGSRGSAQNLSKIGERSIIGHSHTPSIIGGLFCVGTSSLKKMDYTNGPSSWLHTHCIIHKNGKRQLITIIGGKWRIENDIKRKSWK</sequence>
<protein>
    <submittedName>
        <fullName evidence="1">Uncharacterized protein</fullName>
    </submittedName>
</protein>
<accession>A0A6J5T4Y3</accession>
<evidence type="ECO:0000313" key="1">
    <source>
        <dbReference type="EMBL" id="CAB4222709.1"/>
    </source>
</evidence>
<reference evidence="1" key="1">
    <citation type="submission" date="2020-05" db="EMBL/GenBank/DDBJ databases">
        <authorList>
            <person name="Chiriac C."/>
            <person name="Salcher M."/>
            <person name="Ghai R."/>
            <person name="Kavagutti S V."/>
        </authorList>
    </citation>
    <scope>NUCLEOTIDE SEQUENCE</scope>
</reference>
<organism evidence="1">
    <name type="scientific">uncultured Caudovirales phage</name>
    <dbReference type="NCBI Taxonomy" id="2100421"/>
    <lineage>
        <taxon>Viruses</taxon>
        <taxon>Duplodnaviria</taxon>
        <taxon>Heunggongvirae</taxon>
        <taxon>Uroviricota</taxon>
        <taxon>Caudoviricetes</taxon>
        <taxon>Peduoviridae</taxon>
        <taxon>Maltschvirus</taxon>
        <taxon>Maltschvirus maltsch</taxon>
    </lineage>
</organism>
<name>A0A6J5T4Y3_9CAUD</name>